<protein>
    <submittedName>
        <fullName evidence="4">3-oxoacyl-[acyl-carrier-protein] synthase-3</fullName>
    </submittedName>
</protein>
<dbReference type="STRING" id="235985.SAMN05414137_102559"/>
<dbReference type="EMBL" id="FOAZ01000002">
    <property type="protein sequence ID" value="SEK59134.1"/>
    <property type="molecule type" value="Genomic_DNA"/>
</dbReference>
<proteinExistence type="predicted"/>
<reference evidence="5" key="1">
    <citation type="submission" date="2016-10" db="EMBL/GenBank/DDBJ databases">
        <authorList>
            <person name="Varghese N."/>
        </authorList>
    </citation>
    <scope>NUCLEOTIDE SEQUENCE [LARGE SCALE GENOMIC DNA]</scope>
    <source>
        <strain evidence="5">DSM 45096 / BCRC 16803 / CGMCC 4.1857 / CIP 109030 / JCM 12277 / KCTC 19219 / NBRC 100920 / 33214</strain>
    </source>
</reference>
<dbReference type="AlphaFoldDB" id="A0A1H7I9W2"/>
<dbReference type="InterPro" id="IPR013747">
    <property type="entry name" value="ACP_syn_III_C"/>
</dbReference>
<dbReference type="GO" id="GO:0016747">
    <property type="term" value="F:acyltransferase activity, transferring groups other than amino-acyl groups"/>
    <property type="evidence" value="ECO:0007669"/>
    <property type="project" value="UniProtKB-ARBA"/>
</dbReference>
<feature type="domain" description="Beta-ketoacyl-[acyl-carrier-protein] synthase III C-terminal" evidence="3">
    <location>
        <begin position="248"/>
        <end position="338"/>
    </location>
</feature>
<dbReference type="OrthoDB" id="7055207at2"/>
<dbReference type="eggNOG" id="COG0332">
    <property type="taxonomic scope" value="Bacteria"/>
</dbReference>
<evidence type="ECO:0000259" key="3">
    <source>
        <dbReference type="Pfam" id="PF08541"/>
    </source>
</evidence>
<dbReference type="Gene3D" id="3.40.47.10">
    <property type="match status" value="2"/>
</dbReference>
<dbReference type="InterPro" id="IPR016039">
    <property type="entry name" value="Thiolase-like"/>
</dbReference>
<gene>
    <name evidence="4" type="ORF">SAMN05414137_102559</name>
</gene>
<keyword evidence="2" id="KW-0012">Acyltransferase</keyword>
<keyword evidence="1" id="KW-0808">Transferase</keyword>
<evidence type="ECO:0000256" key="2">
    <source>
        <dbReference type="ARBA" id="ARBA00023315"/>
    </source>
</evidence>
<dbReference type="PANTHER" id="PTHR34069:SF2">
    <property type="entry name" value="BETA-KETOACYL-[ACYL-CARRIER-PROTEIN] SYNTHASE III"/>
    <property type="match status" value="1"/>
</dbReference>
<evidence type="ECO:0000256" key="1">
    <source>
        <dbReference type="ARBA" id="ARBA00022679"/>
    </source>
</evidence>
<sequence length="345" mass="36793">MRWENIYVAGLGAYLPEQVQTADEAVALGLYDADERVGNGIHAVRVANDEEAAPVMAAAAARTAVARSGHDAQDFGLVVHACIGHQGQEFWTPAHYVQQETVGGRGSAVEIHPGSNGGLAGVELAASYLTARPAETAALITVADAFKTPYFDRWASDNQQVYGDGAGALVLSKRGGFLRLVSTASLTDATLEPIYRGVTGWTEAPFADGKPVDLRSRKRDYLLLHEDAYEATINQMTVNAGQVLQEALDEADMKLADAQHFVHANIAESIATYSFYMTLGVDRATTTYDWGQNIGHCGGADQLLGLNHLAEAGRLKAGDKIVTMGVGVGFTWTVAVLEVESAPSW</sequence>
<accession>A0A1H7I9W2</accession>
<keyword evidence="5" id="KW-1185">Reference proteome</keyword>
<organism evidence="4 5">
    <name type="scientific">Streptacidiphilus jiangxiensis</name>
    <dbReference type="NCBI Taxonomy" id="235985"/>
    <lineage>
        <taxon>Bacteria</taxon>
        <taxon>Bacillati</taxon>
        <taxon>Actinomycetota</taxon>
        <taxon>Actinomycetes</taxon>
        <taxon>Kitasatosporales</taxon>
        <taxon>Streptomycetaceae</taxon>
        <taxon>Streptacidiphilus</taxon>
    </lineage>
</organism>
<dbReference type="GO" id="GO:0044550">
    <property type="term" value="P:secondary metabolite biosynthetic process"/>
    <property type="evidence" value="ECO:0007669"/>
    <property type="project" value="TreeGrafter"/>
</dbReference>
<dbReference type="Pfam" id="PF08541">
    <property type="entry name" value="ACP_syn_III_C"/>
    <property type="match status" value="1"/>
</dbReference>
<dbReference type="Proteomes" id="UP000183015">
    <property type="component" value="Unassembled WGS sequence"/>
</dbReference>
<dbReference type="SUPFAM" id="SSF53901">
    <property type="entry name" value="Thiolase-like"/>
    <property type="match status" value="1"/>
</dbReference>
<dbReference type="PANTHER" id="PTHR34069">
    <property type="entry name" value="3-OXOACYL-[ACYL-CARRIER-PROTEIN] SYNTHASE 3"/>
    <property type="match status" value="1"/>
</dbReference>
<name>A0A1H7I9W2_STRJI</name>
<evidence type="ECO:0000313" key="4">
    <source>
        <dbReference type="EMBL" id="SEK59134.1"/>
    </source>
</evidence>
<evidence type="ECO:0000313" key="5">
    <source>
        <dbReference type="Proteomes" id="UP000183015"/>
    </source>
</evidence>
<dbReference type="RefSeq" id="WP_042443909.1">
    <property type="nucleotide sequence ID" value="NZ_BBPN01000005.1"/>
</dbReference>
<dbReference type="CDD" id="cd00827">
    <property type="entry name" value="init_cond_enzymes"/>
    <property type="match status" value="1"/>
</dbReference>